<name>A0A7X0NP97_9ACTN</name>
<reference evidence="2 3" key="1">
    <citation type="submission" date="2020-08" db="EMBL/GenBank/DDBJ databases">
        <title>Sequencing the genomes of 1000 actinobacteria strains.</title>
        <authorList>
            <person name="Klenk H.-P."/>
        </authorList>
    </citation>
    <scope>NUCLEOTIDE SEQUENCE [LARGE SCALE GENOMIC DNA]</scope>
    <source>
        <strain evidence="2 3">DSM 43768</strain>
    </source>
</reference>
<evidence type="ECO:0000313" key="3">
    <source>
        <dbReference type="Proteomes" id="UP000565579"/>
    </source>
</evidence>
<evidence type="ECO:0000259" key="1">
    <source>
        <dbReference type="Pfam" id="PF12697"/>
    </source>
</evidence>
<keyword evidence="3" id="KW-1185">Reference proteome</keyword>
<dbReference type="Gene3D" id="3.40.50.1820">
    <property type="entry name" value="alpha/beta hydrolase"/>
    <property type="match status" value="2"/>
</dbReference>
<dbReference type="Pfam" id="PF12697">
    <property type="entry name" value="Abhydrolase_6"/>
    <property type="match status" value="1"/>
</dbReference>
<dbReference type="SUPFAM" id="SSF53474">
    <property type="entry name" value="alpha/beta-Hydrolases"/>
    <property type="match status" value="1"/>
</dbReference>
<gene>
    <name evidence="2" type="ORF">HD593_001930</name>
</gene>
<dbReference type="GO" id="GO:0003824">
    <property type="term" value="F:catalytic activity"/>
    <property type="evidence" value="ECO:0007669"/>
    <property type="project" value="UniProtKB-ARBA"/>
</dbReference>
<organism evidence="2 3">
    <name type="scientific">Nonomuraea rubra</name>
    <dbReference type="NCBI Taxonomy" id="46180"/>
    <lineage>
        <taxon>Bacteria</taxon>
        <taxon>Bacillati</taxon>
        <taxon>Actinomycetota</taxon>
        <taxon>Actinomycetes</taxon>
        <taxon>Streptosporangiales</taxon>
        <taxon>Streptosporangiaceae</taxon>
        <taxon>Nonomuraea</taxon>
    </lineage>
</organism>
<accession>A0A7X0NP97</accession>
<dbReference type="PANTHER" id="PTHR43798:SF33">
    <property type="entry name" value="HYDROLASE, PUTATIVE (AFU_ORTHOLOGUE AFUA_2G14860)-RELATED"/>
    <property type="match status" value="1"/>
</dbReference>
<proteinExistence type="predicted"/>
<dbReference type="AlphaFoldDB" id="A0A7X0NP97"/>
<dbReference type="InterPro" id="IPR000073">
    <property type="entry name" value="AB_hydrolase_1"/>
</dbReference>
<dbReference type="EMBL" id="JACHMI010000001">
    <property type="protein sequence ID" value="MBB6547135.1"/>
    <property type="molecule type" value="Genomic_DNA"/>
</dbReference>
<dbReference type="Proteomes" id="UP000565579">
    <property type="component" value="Unassembled WGS sequence"/>
</dbReference>
<dbReference type="RefSeq" id="WP_185101821.1">
    <property type="nucleotide sequence ID" value="NZ_BAAAXY010000221.1"/>
</dbReference>
<sequence length="271" mass="28808">MDRDSQITVRTNRYSVPARLIGLQQPRGGIGLQWRPPGRESATMTEILLLPGGGRRSTDWRLAAPLLEAAGLRTVAVDLPDLGSWSWAGAVESVEQAINDHGMEHPAVAGHSLGGIVAALWASEHPECPLAVNLDGHTNPTGPFDGVDPVGAEHTMRAFLAEQTAGDPEMTHFIAQMDALDLIAVYRAARCPLLVVSSSGSDLSAMLPPAVSVAFDAYVRGFARELKTAAAHTPLLSLADLTTGHDMHLEAPREVARLILGHLSSGHRPTP</sequence>
<dbReference type="PANTHER" id="PTHR43798">
    <property type="entry name" value="MONOACYLGLYCEROL LIPASE"/>
    <property type="match status" value="1"/>
</dbReference>
<dbReference type="GO" id="GO:0016020">
    <property type="term" value="C:membrane"/>
    <property type="evidence" value="ECO:0007669"/>
    <property type="project" value="TreeGrafter"/>
</dbReference>
<evidence type="ECO:0000313" key="2">
    <source>
        <dbReference type="EMBL" id="MBB6547135.1"/>
    </source>
</evidence>
<feature type="domain" description="AB hydrolase-1" evidence="1">
    <location>
        <begin position="47"/>
        <end position="257"/>
    </location>
</feature>
<protein>
    <submittedName>
        <fullName evidence="2">Pimeloyl-ACP methyl ester carboxylesterase</fullName>
    </submittedName>
</protein>
<dbReference type="InterPro" id="IPR029058">
    <property type="entry name" value="AB_hydrolase_fold"/>
</dbReference>
<comment type="caution">
    <text evidence="2">The sequence shown here is derived from an EMBL/GenBank/DDBJ whole genome shotgun (WGS) entry which is preliminary data.</text>
</comment>
<dbReference type="InterPro" id="IPR050266">
    <property type="entry name" value="AB_hydrolase_sf"/>
</dbReference>